<evidence type="ECO:0000256" key="9">
    <source>
        <dbReference type="SAM" id="Phobius"/>
    </source>
</evidence>
<dbReference type="OrthoDB" id="9762778at2"/>
<evidence type="ECO:0000259" key="11">
    <source>
        <dbReference type="PROSITE" id="PS50929"/>
    </source>
</evidence>
<organism evidence="12 13">
    <name type="scientific">Alkaliphilus serpentinus</name>
    <dbReference type="NCBI Taxonomy" id="1482731"/>
    <lineage>
        <taxon>Bacteria</taxon>
        <taxon>Bacillati</taxon>
        <taxon>Bacillota</taxon>
        <taxon>Clostridia</taxon>
        <taxon>Peptostreptococcales</taxon>
        <taxon>Natronincolaceae</taxon>
        <taxon>Alkaliphilus</taxon>
    </lineage>
</organism>
<dbReference type="PROSITE" id="PS50929">
    <property type="entry name" value="ABC_TM1F"/>
    <property type="match status" value="1"/>
</dbReference>
<dbReference type="GO" id="GO:0015421">
    <property type="term" value="F:ABC-type oligopeptide transporter activity"/>
    <property type="evidence" value="ECO:0007669"/>
    <property type="project" value="TreeGrafter"/>
</dbReference>
<dbReference type="FunFam" id="3.40.50.300:FF:000221">
    <property type="entry name" value="Multidrug ABC transporter ATP-binding protein"/>
    <property type="match status" value="1"/>
</dbReference>
<dbReference type="PROSITE" id="PS00211">
    <property type="entry name" value="ABC_TRANSPORTER_1"/>
    <property type="match status" value="1"/>
</dbReference>
<keyword evidence="7 9" id="KW-1133">Transmembrane helix</keyword>
<evidence type="ECO:0000256" key="8">
    <source>
        <dbReference type="ARBA" id="ARBA00023136"/>
    </source>
</evidence>
<dbReference type="SUPFAM" id="SSF90123">
    <property type="entry name" value="ABC transporter transmembrane region"/>
    <property type="match status" value="1"/>
</dbReference>
<comment type="caution">
    <text evidence="12">The sequence shown here is derived from an EMBL/GenBank/DDBJ whole genome shotgun (WGS) entry which is preliminary data.</text>
</comment>
<dbReference type="EMBL" id="WBZB01000004">
    <property type="protein sequence ID" value="KAB3533190.1"/>
    <property type="molecule type" value="Genomic_DNA"/>
</dbReference>
<keyword evidence="6 12" id="KW-0067">ATP-binding</keyword>
<evidence type="ECO:0000256" key="5">
    <source>
        <dbReference type="ARBA" id="ARBA00022741"/>
    </source>
</evidence>
<dbReference type="InterPro" id="IPR039421">
    <property type="entry name" value="Type_1_exporter"/>
</dbReference>
<dbReference type="InterPro" id="IPR003593">
    <property type="entry name" value="AAA+_ATPase"/>
</dbReference>
<keyword evidence="13" id="KW-1185">Reference proteome</keyword>
<feature type="transmembrane region" description="Helical" evidence="9">
    <location>
        <begin position="20"/>
        <end position="39"/>
    </location>
</feature>
<keyword evidence="4 9" id="KW-0812">Transmembrane</keyword>
<evidence type="ECO:0000256" key="6">
    <source>
        <dbReference type="ARBA" id="ARBA00022840"/>
    </source>
</evidence>
<dbReference type="PANTHER" id="PTHR43394">
    <property type="entry name" value="ATP-DEPENDENT PERMEASE MDL1, MITOCHONDRIAL"/>
    <property type="match status" value="1"/>
</dbReference>
<reference evidence="12 13" key="1">
    <citation type="submission" date="2019-10" db="EMBL/GenBank/DDBJ databases">
        <title>Alkaliphilus serpentinus sp. nov. and Alkaliphilus pronyensis sp. nov., two novel anaerobic alkaliphilic species isolated from the serpentinized-hosted hydrothermal field of the Prony Bay (New Caledonia).</title>
        <authorList>
            <person name="Postec A."/>
        </authorList>
    </citation>
    <scope>NUCLEOTIDE SEQUENCE [LARGE SCALE GENOMIC DNA]</scope>
    <source>
        <strain evidence="12 13">LacT</strain>
    </source>
</reference>
<dbReference type="InterPro" id="IPR003439">
    <property type="entry name" value="ABC_transporter-like_ATP-bd"/>
</dbReference>
<sequence>MKNIKLLWNYMKGNRSKYTFAILSIGMAALFSLIGPLVMKITIDSIIGNEQLSAPYWVVRIIEGFGGVSALKSKLWIPAGMLVAFTVFRGLFLFFKGKWSAEAAETVSRKMRDQLYNHLQYLSYQYHVKAETGDLVQRCTSDVETIRRFLATQFVEIGSALFMLLFSGYIMLTLDLTMTLVSLALVPVIFTFAVVFFIKVKKAFKLMDESEGKMSTTLQENLTGLRVVRAFGRQRHEEERFEEKNRINRDFTYKLIRLFAWYWSISDLICMFQIGMVLVTGIYWTAMGRISLGTLVVFTTYIGMLLWPVRQMGRVITDLGKAMVAVERIQAIIDEPIENMEENGDKSPIYGNISFENVSFGYETDKPILKNINFNVEAGQTVAILGPTGSGKTTLVHLLARLFDYQEGSIKIDGKELKTIDKKWIRSNLGLILQEPFLFAKTIKENIRLGRYDANDEEVVEVAQVASIHDVILEFDKGYETLVGERGVSLSGGQKQRMAIARSLINNSPIVVFDDSLSAVDTETDASIRAALKERKNKATTFIISHRISTLSEADFIIVLDKGKLIQTGNHDQLIHEEGLYKKIWNIQNSSEDGFMEVAN</sequence>
<keyword evidence="8 9" id="KW-0472">Membrane</keyword>
<feature type="domain" description="ABC transmembrane type-1" evidence="11">
    <location>
        <begin position="20"/>
        <end position="321"/>
    </location>
</feature>
<protein>
    <submittedName>
        <fullName evidence="12">ABC transporter ATP-binding protein</fullName>
    </submittedName>
</protein>
<keyword evidence="3" id="KW-1003">Cell membrane</keyword>
<dbReference type="Pfam" id="PF00005">
    <property type="entry name" value="ABC_tran"/>
    <property type="match status" value="1"/>
</dbReference>
<dbReference type="InterPro" id="IPR011527">
    <property type="entry name" value="ABC1_TM_dom"/>
</dbReference>
<dbReference type="PROSITE" id="PS50893">
    <property type="entry name" value="ABC_TRANSPORTER_2"/>
    <property type="match status" value="1"/>
</dbReference>
<dbReference type="InterPro" id="IPR017871">
    <property type="entry name" value="ABC_transporter-like_CS"/>
</dbReference>
<dbReference type="Gene3D" id="3.40.50.300">
    <property type="entry name" value="P-loop containing nucleotide triphosphate hydrolases"/>
    <property type="match status" value="1"/>
</dbReference>
<evidence type="ECO:0000256" key="4">
    <source>
        <dbReference type="ARBA" id="ARBA00022692"/>
    </source>
</evidence>
<keyword evidence="2" id="KW-0813">Transport</keyword>
<dbReference type="SMART" id="SM00382">
    <property type="entry name" value="AAA"/>
    <property type="match status" value="1"/>
</dbReference>
<dbReference type="GO" id="GO:0005524">
    <property type="term" value="F:ATP binding"/>
    <property type="evidence" value="ECO:0007669"/>
    <property type="project" value="UniProtKB-KW"/>
</dbReference>
<evidence type="ECO:0000256" key="3">
    <source>
        <dbReference type="ARBA" id="ARBA00022475"/>
    </source>
</evidence>
<dbReference type="PANTHER" id="PTHR43394:SF1">
    <property type="entry name" value="ATP-BINDING CASSETTE SUB-FAMILY B MEMBER 10, MITOCHONDRIAL"/>
    <property type="match status" value="1"/>
</dbReference>
<feature type="domain" description="ABC transporter" evidence="10">
    <location>
        <begin position="353"/>
        <end position="587"/>
    </location>
</feature>
<feature type="transmembrane region" description="Helical" evidence="9">
    <location>
        <begin position="178"/>
        <end position="198"/>
    </location>
</feature>
<dbReference type="CDD" id="cd18542">
    <property type="entry name" value="ABC_6TM_YknU_like"/>
    <property type="match status" value="1"/>
</dbReference>
<evidence type="ECO:0000256" key="2">
    <source>
        <dbReference type="ARBA" id="ARBA00022448"/>
    </source>
</evidence>
<keyword evidence="5" id="KW-0547">Nucleotide-binding</keyword>
<name>A0A833HSB0_9FIRM</name>
<dbReference type="Pfam" id="PF00664">
    <property type="entry name" value="ABC_membrane"/>
    <property type="match status" value="1"/>
</dbReference>
<accession>A0A833HSB0</accession>
<dbReference type="Gene3D" id="1.20.1560.10">
    <property type="entry name" value="ABC transporter type 1, transmembrane domain"/>
    <property type="match status" value="1"/>
</dbReference>
<feature type="transmembrane region" description="Helical" evidence="9">
    <location>
        <begin position="290"/>
        <end position="309"/>
    </location>
</feature>
<dbReference type="GO" id="GO:0005886">
    <property type="term" value="C:plasma membrane"/>
    <property type="evidence" value="ECO:0007669"/>
    <property type="project" value="UniProtKB-SubCell"/>
</dbReference>
<dbReference type="InterPro" id="IPR027417">
    <property type="entry name" value="P-loop_NTPase"/>
</dbReference>
<dbReference type="GO" id="GO:0016887">
    <property type="term" value="F:ATP hydrolysis activity"/>
    <property type="evidence" value="ECO:0007669"/>
    <property type="project" value="InterPro"/>
</dbReference>
<feature type="transmembrane region" description="Helical" evidence="9">
    <location>
        <begin position="154"/>
        <end position="172"/>
    </location>
</feature>
<dbReference type="InterPro" id="IPR036640">
    <property type="entry name" value="ABC1_TM_sf"/>
</dbReference>
<evidence type="ECO:0000313" key="13">
    <source>
        <dbReference type="Proteomes" id="UP000465601"/>
    </source>
</evidence>
<evidence type="ECO:0000313" key="12">
    <source>
        <dbReference type="EMBL" id="KAB3533190.1"/>
    </source>
</evidence>
<proteinExistence type="predicted"/>
<evidence type="ECO:0000256" key="7">
    <source>
        <dbReference type="ARBA" id="ARBA00022989"/>
    </source>
</evidence>
<dbReference type="Proteomes" id="UP000465601">
    <property type="component" value="Unassembled WGS sequence"/>
</dbReference>
<dbReference type="RefSeq" id="WP_151864516.1">
    <property type="nucleotide sequence ID" value="NZ_WBZB01000004.1"/>
</dbReference>
<evidence type="ECO:0000256" key="1">
    <source>
        <dbReference type="ARBA" id="ARBA00004651"/>
    </source>
</evidence>
<gene>
    <name evidence="12" type="ORF">F8153_01185</name>
</gene>
<feature type="transmembrane region" description="Helical" evidence="9">
    <location>
        <begin position="75"/>
        <end position="95"/>
    </location>
</feature>
<feature type="transmembrane region" description="Helical" evidence="9">
    <location>
        <begin position="259"/>
        <end position="284"/>
    </location>
</feature>
<comment type="subcellular location">
    <subcellularLocation>
        <location evidence="1">Cell membrane</location>
        <topology evidence="1">Multi-pass membrane protein</topology>
    </subcellularLocation>
</comment>
<dbReference type="AlphaFoldDB" id="A0A833HSB0"/>
<evidence type="ECO:0000259" key="10">
    <source>
        <dbReference type="PROSITE" id="PS50893"/>
    </source>
</evidence>
<dbReference type="SUPFAM" id="SSF52540">
    <property type="entry name" value="P-loop containing nucleoside triphosphate hydrolases"/>
    <property type="match status" value="1"/>
</dbReference>